<keyword evidence="2" id="KW-1185">Reference proteome</keyword>
<reference evidence="1 2" key="1">
    <citation type="journal article" date="2013" name="Proc. Natl. Acad. Sci. U.S.A.">
        <title>Candidate phylum TM6 genome recovered from a hospital sink biofilm provides genomic insights into this uncultivated phylum.</title>
        <authorList>
            <person name="McLean J.S."/>
            <person name="Lombardo M.J."/>
            <person name="Badger J.H."/>
            <person name="Edlund A."/>
            <person name="Novotny M."/>
            <person name="Yee-Greenbaum J."/>
            <person name="Vyahhi N."/>
            <person name="Hall A.P."/>
            <person name="Yang Y."/>
            <person name="Dupont C.L."/>
            <person name="Ziegler M.G."/>
            <person name="Chitsaz H."/>
            <person name="Allen A.E."/>
            <person name="Yooseph S."/>
            <person name="Tesler G."/>
            <person name="Pevzner P.A."/>
            <person name="Friedman R.M."/>
            <person name="Nealson K.H."/>
            <person name="Venter J.C."/>
            <person name="Lasken R.S."/>
        </authorList>
    </citation>
    <scope>NUCLEOTIDE SEQUENCE [LARGE SCALE GENOMIC DNA]</scope>
    <source>
        <strain evidence="1 2">TM6SC1</strain>
    </source>
</reference>
<sequence length="125" mass="14057">MKRMVLLVSIITGVMPFLMQAYSWENNKYTSVALGCNYDDAETPAYCLTSNASWAPGTSPSTSPSKWYGQRYIGTGPYVYPESDYAGTDNEYFGFPYGLGNPYWLSAPFYTDYYPYEGWGLGAFI</sequence>
<comment type="caution">
    <text evidence="1">The sequence shown here is derived from an EMBL/GenBank/DDBJ whole genome shotgun (WGS) entry which is preliminary data.</text>
</comment>
<dbReference type="EMBL" id="ARQD01000003">
    <property type="protein sequence ID" value="KIX85049.1"/>
    <property type="molecule type" value="Genomic_DNA"/>
</dbReference>
<protein>
    <submittedName>
        <fullName evidence="1">Uncharacterized protein</fullName>
    </submittedName>
</protein>
<proteinExistence type="predicted"/>
<evidence type="ECO:0000313" key="2">
    <source>
        <dbReference type="Proteomes" id="UP000032214"/>
    </source>
</evidence>
<dbReference type="Proteomes" id="UP000032214">
    <property type="component" value="Unassembled WGS sequence"/>
</dbReference>
<gene>
    <name evidence="1" type="ORF">J120_03840</name>
</gene>
<name>A0A0D2GNS0_9BACT</name>
<accession>A0A0D2GNS0</accession>
<evidence type="ECO:0000313" key="1">
    <source>
        <dbReference type="EMBL" id="KIX85049.1"/>
    </source>
</evidence>
<dbReference type="AlphaFoldDB" id="A0A0D2GNS0"/>
<organism evidence="1 2">
    <name type="scientific">candidate division TM6 bacterium JCVI TM6SC1</name>
    <dbReference type="NCBI Taxonomy" id="1306947"/>
    <lineage>
        <taxon>Bacteria</taxon>
        <taxon>Candidatus Babelota</taxon>
        <taxon>Vermiphilus</taxon>
    </lineage>
</organism>